<keyword evidence="5" id="KW-0547">Nucleotide-binding</keyword>
<feature type="domain" description="Ribose-phosphate pyrophosphokinase N-terminal" evidence="10">
    <location>
        <begin position="5"/>
        <end position="121"/>
    </location>
</feature>
<dbReference type="GO" id="GO:0006164">
    <property type="term" value="P:purine nucleotide biosynthetic process"/>
    <property type="evidence" value="ECO:0007669"/>
    <property type="project" value="TreeGrafter"/>
</dbReference>
<evidence type="ECO:0000256" key="6">
    <source>
        <dbReference type="ARBA" id="ARBA00022777"/>
    </source>
</evidence>
<evidence type="ECO:0000256" key="2">
    <source>
        <dbReference type="ARBA" id="ARBA00022679"/>
    </source>
</evidence>
<dbReference type="FunFam" id="3.40.50.2020:FF:000007">
    <property type="entry name" value="Ribose-phosphate pyrophosphokinase"/>
    <property type="match status" value="1"/>
</dbReference>
<keyword evidence="12" id="KW-1185">Reference proteome</keyword>
<evidence type="ECO:0000256" key="7">
    <source>
        <dbReference type="ARBA" id="ARBA00022840"/>
    </source>
</evidence>
<dbReference type="InterPro" id="IPR029099">
    <property type="entry name" value="Pribosyltran_N"/>
</dbReference>
<dbReference type="SUPFAM" id="SSF53271">
    <property type="entry name" value="PRTase-like"/>
    <property type="match status" value="1"/>
</dbReference>
<dbReference type="SMART" id="SM01400">
    <property type="entry name" value="Pribosyltran_N"/>
    <property type="match status" value="1"/>
</dbReference>
<dbReference type="GO" id="GO:0000287">
    <property type="term" value="F:magnesium ion binding"/>
    <property type="evidence" value="ECO:0007669"/>
    <property type="project" value="InterPro"/>
</dbReference>
<dbReference type="GO" id="GO:0006015">
    <property type="term" value="P:5-phosphoribose 1-diphosphate biosynthetic process"/>
    <property type="evidence" value="ECO:0007669"/>
    <property type="project" value="TreeGrafter"/>
</dbReference>
<dbReference type="InterPro" id="IPR029057">
    <property type="entry name" value="PRTase-like"/>
</dbReference>
<name>A0AA48GHP4_9BACT</name>
<organism evidence="11 12">
    <name type="scientific">Mesoterricola silvestris</name>
    <dbReference type="NCBI Taxonomy" id="2927979"/>
    <lineage>
        <taxon>Bacteria</taxon>
        <taxon>Pseudomonadati</taxon>
        <taxon>Acidobacteriota</taxon>
        <taxon>Holophagae</taxon>
        <taxon>Holophagales</taxon>
        <taxon>Holophagaceae</taxon>
        <taxon>Mesoterricola</taxon>
    </lineage>
</organism>
<dbReference type="Proteomes" id="UP001238179">
    <property type="component" value="Chromosome"/>
</dbReference>
<evidence type="ECO:0000256" key="9">
    <source>
        <dbReference type="ARBA" id="ARBA00049535"/>
    </source>
</evidence>
<dbReference type="GO" id="GO:0005524">
    <property type="term" value="F:ATP binding"/>
    <property type="evidence" value="ECO:0007669"/>
    <property type="project" value="UniProtKB-KW"/>
</dbReference>
<dbReference type="RefSeq" id="WP_316414054.1">
    <property type="nucleotide sequence ID" value="NZ_AP027080.1"/>
</dbReference>
<dbReference type="AlphaFoldDB" id="A0AA48GHP4"/>
<dbReference type="NCBIfam" id="TIGR01251">
    <property type="entry name" value="ribP_PPkin"/>
    <property type="match status" value="1"/>
</dbReference>
<keyword evidence="8" id="KW-0460">Magnesium</keyword>
<dbReference type="Gene3D" id="3.40.50.2020">
    <property type="match status" value="2"/>
</dbReference>
<protein>
    <recommendedName>
        <fullName evidence="1">ribose-phosphate diphosphokinase</fullName>
        <ecNumber evidence="1">2.7.6.1</ecNumber>
    </recommendedName>
</protein>
<dbReference type="GO" id="GO:0016301">
    <property type="term" value="F:kinase activity"/>
    <property type="evidence" value="ECO:0007669"/>
    <property type="project" value="UniProtKB-KW"/>
</dbReference>
<keyword evidence="3" id="KW-0479">Metal-binding</keyword>
<dbReference type="InterPro" id="IPR000836">
    <property type="entry name" value="PRTase_dom"/>
</dbReference>
<gene>
    <name evidence="11" type="primary">prs</name>
    <name evidence="11" type="ORF">METEAL_03430</name>
</gene>
<keyword evidence="2" id="KW-0808">Transferase</keyword>
<keyword evidence="4" id="KW-0545">Nucleotide biosynthesis</keyword>
<evidence type="ECO:0000313" key="12">
    <source>
        <dbReference type="Proteomes" id="UP001238179"/>
    </source>
</evidence>
<dbReference type="Pfam" id="PF14572">
    <property type="entry name" value="Pribosyl_synth"/>
    <property type="match status" value="1"/>
</dbReference>
<evidence type="ECO:0000256" key="4">
    <source>
        <dbReference type="ARBA" id="ARBA00022727"/>
    </source>
</evidence>
<comment type="catalytic activity">
    <reaction evidence="9">
        <text>D-ribose 5-phosphate + ATP = 5-phospho-alpha-D-ribose 1-diphosphate + AMP + H(+)</text>
        <dbReference type="Rhea" id="RHEA:15609"/>
        <dbReference type="ChEBI" id="CHEBI:15378"/>
        <dbReference type="ChEBI" id="CHEBI:30616"/>
        <dbReference type="ChEBI" id="CHEBI:58017"/>
        <dbReference type="ChEBI" id="CHEBI:78346"/>
        <dbReference type="ChEBI" id="CHEBI:456215"/>
        <dbReference type="EC" id="2.7.6.1"/>
    </reaction>
</comment>
<accession>A0AA48GHP4</accession>
<dbReference type="EMBL" id="AP027080">
    <property type="protein sequence ID" value="BDU71169.1"/>
    <property type="molecule type" value="Genomic_DNA"/>
</dbReference>
<keyword evidence="6" id="KW-0418">Kinase</keyword>
<dbReference type="KEGG" id="msil:METEAL_03430"/>
<evidence type="ECO:0000256" key="3">
    <source>
        <dbReference type="ARBA" id="ARBA00022723"/>
    </source>
</evidence>
<dbReference type="CDD" id="cd06223">
    <property type="entry name" value="PRTases_typeI"/>
    <property type="match status" value="1"/>
</dbReference>
<evidence type="ECO:0000256" key="8">
    <source>
        <dbReference type="ARBA" id="ARBA00022842"/>
    </source>
</evidence>
<dbReference type="InterPro" id="IPR005946">
    <property type="entry name" value="Rib-P_diPkinase"/>
</dbReference>
<dbReference type="NCBIfam" id="NF002320">
    <property type="entry name" value="PRK01259.1"/>
    <property type="match status" value="1"/>
</dbReference>
<dbReference type="Pfam" id="PF13793">
    <property type="entry name" value="Pribosyltran_N"/>
    <property type="match status" value="1"/>
</dbReference>
<dbReference type="PANTHER" id="PTHR10210:SF32">
    <property type="entry name" value="RIBOSE-PHOSPHATE PYROPHOSPHOKINASE 2"/>
    <property type="match status" value="1"/>
</dbReference>
<sequence>MFGEMKVFSGSSHPTLAAGIAGHIGMQLGKSRITRFSNENIKVKIDENVRESDVFVIQTSAPPVSDNLVEMLIMIDALKFASAARITAVLPYYPYARSDKKDEARISITARLVADLLQTAGADRVLAMTLHAPQILGFFRIPADQLLATPVLVNHFRSSDLSNSVVVATDAGAGKIAGHFAKRLGLPMAIIDKRRVDDSESARSTALIGEVADKDCIIFDDEIATGGSIREAARILRGFGVRRVRVGATHAVFSGTALTRLKEAELDELVVTDTIPIPQAISSEIPNLKVLSTASMFGDAILRIHGGRSISEMMEA</sequence>
<keyword evidence="7" id="KW-0067">ATP-binding</keyword>
<evidence type="ECO:0000259" key="10">
    <source>
        <dbReference type="Pfam" id="PF13793"/>
    </source>
</evidence>
<dbReference type="GO" id="GO:0002189">
    <property type="term" value="C:ribose phosphate diphosphokinase complex"/>
    <property type="evidence" value="ECO:0007669"/>
    <property type="project" value="TreeGrafter"/>
</dbReference>
<dbReference type="GO" id="GO:0005737">
    <property type="term" value="C:cytoplasm"/>
    <property type="evidence" value="ECO:0007669"/>
    <property type="project" value="TreeGrafter"/>
</dbReference>
<dbReference type="EC" id="2.7.6.1" evidence="1"/>
<proteinExistence type="predicted"/>
<reference evidence="12" key="1">
    <citation type="journal article" date="2023" name="Int. J. Syst. Evol. Microbiol.">
        <title>Mesoterricola silvestris gen. nov., sp. nov., Mesoterricola sediminis sp. nov., Geothrix oryzae sp. nov., Geothrix edaphica sp. nov., Geothrix rubra sp. nov., and Geothrix limicola sp. nov., six novel members of Acidobacteriota isolated from soils.</title>
        <authorList>
            <person name="Itoh H."/>
            <person name="Sugisawa Y."/>
            <person name="Mise K."/>
            <person name="Xu Z."/>
            <person name="Kuniyasu M."/>
            <person name="Ushijima N."/>
            <person name="Kawano K."/>
            <person name="Kobayashi E."/>
            <person name="Shiratori Y."/>
            <person name="Masuda Y."/>
            <person name="Senoo K."/>
        </authorList>
    </citation>
    <scope>NUCLEOTIDE SEQUENCE [LARGE SCALE GENOMIC DNA]</scope>
    <source>
        <strain evidence="12">W79</strain>
    </source>
</reference>
<evidence type="ECO:0000256" key="1">
    <source>
        <dbReference type="ARBA" id="ARBA00013247"/>
    </source>
</evidence>
<dbReference type="GO" id="GO:0004749">
    <property type="term" value="F:ribose phosphate diphosphokinase activity"/>
    <property type="evidence" value="ECO:0007669"/>
    <property type="project" value="UniProtKB-EC"/>
</dbReference>
<dbReference type="PANTHER" id="PTHR10210">
    <property type="entry name" value="RIBOSE-PHOSPHATE DIPHOSPHOKINASE FAMILY MEMBER"/>
    <property type="match status" value="1"/>
</dbReference>
<evidence type="ECO:0000256" key="5">
    <source>
        <dbReference type="ARBA" id="ARBA00022741"/>
    </source>
</evidence>
<evidence type="ECO:0000313" key="11">
    <source>
        <dbReference type="EMBL" id="BDU71169.1"/>
    </source>
</evidence>